<feature type="compositionally biased region" description="Polar residues" evidence="1">
    <location>
        <begin position="1"/>
        <end position="16"/>
    </location>
</feature>
<keyword evidence="2" id="KW-0689">Ribosomal protein</keyword>
<keyword evidence="2" id="KW-0687">Ribonucleoprotein</keyword>
<proteinExistence type="predicted"/>
<evidence type="ECO:0000256" key="1">
    <source>
        <dbReference type="SAM" id="MobiDB-lite"/>
    </source>
</evidence>
<evidence type="ECO:0000313" key="2">
    <source>
        <dbReference type="EMBL" id="MBW86457.1"/>
    </source>
</evidence>
<organism evidence="2">
    <name type="scientific">Rhizophora mucronata</name>
    <name type="common">Asiatic mangrove</name>
    <dbReference type="NCBI Taxonomy" id="61149"/>
    <lineage>
        <taxon>Eukaryota</taxon>
        <taxon>Viridiplantae</taxon>
        <taxon>Streptophyta</taxon>
        <taxon>Embryophyta</taxon>
        <taxon>Tracheophyta</taxon>
        <taxon>Spermatophyta</taxon>
        <taxon>Magnoliopsida</taxon>
        <taxon>eudicotyledons</taxon>
        <taxon>Gunneridae</taxon>
        <taxon>Pentapetalae</taxon>
        <taxon>rosids</taxon>
        <taxon>fabids</taxon>
        <taxon>Malpighiales</taxon>
        <taxon>Rhizophoraceae</taxon>
        <taxon>Rhizophora</taxon>
    </lineage>
</organism>
<accession>A0A2P2IZ41</accession>
<sequence>MNMQQNSHSARQNLKNSKPGKEGAYTLKTYKKLFPPLGTIHMFQSNFVN</sequence>
<dbReference type="GO" id="GO:0005840">
    <property type="term" value="C:ribosome"/>
    <property type="evidence" value="ECO:0007669"/>
    <property type="project" value="UniProtKB-KW"/>
</dbReference>
<dbReference type="EMBL" id="GGEC01005974">
    <property type="protein sequence ID" value="MBW86457.1"/>
    <property type="molecule type" value="Transcribed_RNA"/>
</dbReference>
<dbReference type="AlphaFoldDB" id="A0A2P2IZ41"/>
<protein>
    <submittedName>
        <fullName evidence="2">40S ribosomal protein S20-2-like</fullName>
    </submittedName>
</protein>
<feature type="region of interest" description="Disordered" evidence="1">
    <location>
        <begin position="1"/>
        <end position="22"/>
    </location>
</feature>
<reference evidence="2" key="1">
    <citation type="submission" date="2018-02" db="EMBL/GenBank/DDBJ databases">
        <title>Rhizophora mucronata_Transcriptome.</title>
        <authorList>
            <person name="Meera S.P."/>
            <person name="Sreeshan A."/>
            <person name="Augustine A."/>
        </authorList>
    </citation>
    <scope>NUCLEOTIDE SEQUENCE</scope>
    <source>
        <tissue evidence="2">Leaf</tissue>
    </source>
</reference>
<name>A0A2P2IZ41_RHIMU</name>